<sequence>MTLAEMLRDRGGSIVFAGFGPRPTAGQRAEAERIGTLHWLDGGLDWLVADEAELDAVGPVLDDLADREAVDVLHLNLPSQAARLKTARPVVVVTHSCVPTWWATVREGPLPEAWIWQMRRNAEGFARADAIIAPSNSHAELTEACYGPQPKLTVVPNGVRSVPRGDLKEDFVFGAARWWDEGKNLQVIDRAAARLKWETRLAGETAGPHGGQVTIEHARGLGPLPHTEVLDLAQRAAIAVSPSIYEPFGLVALECARACTPLVLADIPTYRELWGGAALFFAPHDASELARVIGRLIGDPALREEMGACANARSRSFSLQAQADAMAAVHARIAGPAARLPTPES</sequence>
<proteinExistence type="predicted"/>
<dbReference type="InterPro" id="IPR001296">
    <property type="entry name" value="Glyco_trans_1"/>
</dbReference>
<dbReference type="Gene3D" id="3.40.50.2000">
    <property type="entry name" value="Glycogen Phosphorylase B"/>
    <property type="match status" value="2"/>
</dbReference>
<keyword evidence="1 4" id="KW-0808">Transferase</keyword>
<dbReference type="CDD" id="cd03801">
    <property type="entry name" value="GT4_PimA-like"/>
    <property type="match status" value="1"/>
</dbReference>
<reference evidence="4 5" key="1">
    <citation type="submission" date="2016-07" db="EMBL/GenBank/DDBJ databases">
        <title>Draft Genome Sequence of Methylobrevis pamukkalensis PK2.</title>
        <authorList>
            <person name="Vasilenko O.V."/>
            <person name="Doronina N.V."/>
            <person name="Shmareva M.N."/>
            <person name="Tarlachkov S.V."/>
            <person name="Mustakhimov I."/>
            <person name="Trotsenko Y.A."/>
        </authorList>
    </citation>
    <scope>NUCLEOTIDE SEQUENCE [LARGE SCALE GENOMIC DNA]</scope>
    <source>
        <strain evidence="4 5">PK2</strain>
    </source>
</reference>
<dbReference type="RefSeq" id="WP_342586260.1">
    <property type="nucleotide sequence ID" value="NZ_MCRJ01000062.1"/>
</dbReference>
<dbReference type="Pfam" id="PF00534">
    <property type="entry name" value="Glycos_transf_1"/>
    <property type="match status" value="1"/>
</dbReference>
<dbReference type="PANTHER" id="PTHR46401">
    <property type="entry name" value="GLYCOSYLTRANSFERASE WBBK-RELATED"/>
    <property type="match status" value="1"/>
</dbReference>
<keyword evidence="5" id="KW-1185">Reference proteome</keyword>
<dbReference type="AlphaFoldDB" id="A0A1E3H1E1"/>
<evidence type="ECO:0000313" key="4">
    <source>
        <dbReference type="EMBL" id="ODN70112.1"/>
    </source>
</evidence>
<dbReference type="InterPro" id="IPR028098">
    <property type="entry name" value="Glyco_trans_4-like_N"/>
</dbReference>
<evidence type="ECO:0000256" key="1">
    <source>
        <dbReference type="ARBA" id="ARBA00022679"/>
    </source>
</evidence>
<feature type="domain" description="Glycosyltransferase subfamily 4-like N-terminal" evidence="3">
    <location>
        <begin position="2"/>
        <end position="159"/>
    </location>
</feature>
<dbReference type="SUPFAM" id="SSF53756">
    <property type="entry name" value="UDP-Glycosyltransferase/glycogen phosphorylase"/>
    <property type="match status" value="1"/>
</dbReference>
<gene>
    <name evidence="4" type="ORF">A6302_02591</name>
</gene>
<accession>A0A1E3H1E1</accession>
<dbReference type="PATRIC" id="fig|1439726.3.peg.2727"/>
<dbReference type="PANTHER" id="PTHR46401:SF2">
    <property type="entry name" value="GLYCOSYLTRANSFERASE WBBK-RELATED"/>
    <property type="match status" value="1"/>
</dbReference>
<feature type="domain" description="Glycosyl transferase family 1" evidence="2">
    <location>
        <begin position="218"/>
        <end position="308"/>
    </location>
</feature>
<keyword evidence="4" id="KW-0328">Glycosyltransferase</keyword>
<dbReference type="Proteomes" id="UP000094622">
    <property type="component" value="Unassembled WGS sequence"/>
</dbReference>
<evidence type="ECO:0000259" key="3">
    <source>
        <dbReference type="Pfam" id="PF13439"/>
    </source>
</evidence>
<evidence type="ECO:0000313" key="5">
    <source>
        <dbReference type="Proteomes" id="UP000094622"/>
    </source>
</evidence>
<comment type="caution">
    <text evidence="4">The sequence shown here is derived from an EMBL/GenBank/DDBJ whole genome shotgun (WGS) entry which is preliminary data.</text>
</comment>
<protein>
    <submittedName>
        <fullName evidence="4">Glycogen synthase</fullName>
        <ecNumber evidence="4">2.4.1.11</ecNumber>
    </submittedName>
</protein>
<dbReference type="GO" id="GO:0004373">
    <property type="term" value="F:alpha-1,4-glucan glucosyltransferase (UDP-glucose donor) activity"/>
    <property type="evidence" value="ECO:0007669"/>
    <property type="project" value="UniProtKB-EC"/>
</dbReference>
<evidence type="ECO:0000259" key="2">
    <source>
        <dbReference type="Pfam" id="PF00534"/>
    </source>
</evidence>
<name>A0A1E3H1E1_9HYPH</name>
<dbReference type="Pfam" id="PF13439">
    <property type="entry name" value="Glyco_transf_4"/>
    <property type="match status" value="1"/>
</dbReference>
<dbReference type="EMBL" id="MCRJ01000062">
    <property type="protein sequence ID" value="ODN70112.1"/>
    <property type="molecule type" value="Genomic_DNA"/>
</dbReference>
<dbReference type="EC" id="2.4.1.11" evidence="4"/>
<organism evidence="4 5">
    <name type="scientific">Methylobrevis pamukkalensis</name>
    <dbReference type="NCBI Taxonomy" id="1439726"/>
    <lineage>
        <taxon>Bacteria</taxon>
        <taxon>Pseudomonadati</taxon>
        <taxon>Pseudomonadota</taxon>
        <taxon>Alphaproteobacteria</taxon>
        <taxon>Hyphomicrobiales</taxon>
        <taxon>Pleomorphomonadaceae</taxon>
        <taxon>Methylobrevis</taxon>
    </lineage>
</organism>